<keyword evidence="3" id="KW-0808">Transferase</keyword>
<dbReference type="InterPro" id="IPR021109">
    <property type="entry name" value="Peptidase_aspartic_dom_sf"/>
</dbReference>
<comment type="caution">
    <text evidence="16">The sequence shown here is derived from an EMBL/GenBank/DDBJ whole genome shotgun (WGS) entry which is preliminary data.</text>
</comment>
<dbReference type="Gene3D" id="1.10.340.70">
    <property type="match status" value="1"/>
</dbReference>
<dbReference type="GO" id="GO:0004519">
    <property type="term" value="F:endonuclease activity"/>
    <property type="evidence" value="ECO:0007669"/>
    <property type="project" value="UniProtKB-KW"/>
</dbReference>
<dbReference type="PROSITE" id="PS50994">
    <property type="entry name" value="INTEGRASE"/>
    <property type="match status" value="1"/>
</dbReference>
<evidence type="ECO:0000256" key="6">
    <source>
        <dbReference type="ARBA" id="ARBA00022750"/>
    </source>
</evidence>
<evidence type="ECO:0000256" key="2">
    <source>
        <dbReference type="ARBA" id="ARBA00022670"/>
    </source>
</evidence>
<dbReference type="PROSITE" id="PS50158">
    <property type="entry name" value="ZF_CCHC"/>
    <property type="match status" value="2"/>
</dbReference>
<feature type="region of interest" description="Disordered" evidence="12">
    <location>
        <begin position="113"/>
        <end position="143"/>
    </location>
</feature>
<keyword evidence="4" id="KW-0548">Nucleotidyltransferase</keyword>
<dbReference type="InterPro" id="IPR036875">
    <property type="entry name" value="Znf_CCHC_sf"/>
</dbReference>
<feature type="domain" description="Integrase catalytic" evidence="15">
    <location>
        <begin position="1107"/>
        <end position="1265"/>
    </location>
</feature>
<dbReference type="SUPFAM" id="SSF57756">
    <property type="entry name" value="Retrovirus zinc finger-like domains"/>
    <property type="match status" value="1"/>
</dbReference>
<keyword evidence="8" id="KW-0695">RNA-directed DNA polymerase</keyword>
<dbReference type="SMART" id="SM00343">
    <property type="entry name" value="ZnF_C2HC"/>
    <property type="match status" value="2"/>
</dbReference>
<keyword evidence="10" id="KW-0511">Multifunctional enzyme</keyword>
<dbReference type="PANTHER" id="PTHR37984:SF5">
    <property type="entry name" value="PROTEIN NYNRIN-LIKE"/>
    <property type="match status" value="1"/>
</dbReference>
<keyword evidence="6" id="KW-0064">Aspartyl protease</keyword>
<evidence type="ECO:0000259" key="15">
    <source>
        <dbReference type="PROSITE" id="PS50994"/>
    </source>
</evidence>
<dbReference type="Pfam" id="PF00098">
    <property type="entry name" value="zf-CCHC"/>
    <property type="match status" value="1"/>
</dbReference>
<dbReference type="Pfam" id="PF17921">
    <property type="entry name" value="Integrase_H2C2"/>
    <property type="match status" value="1"/>
</dbReference>
<dbReference type="GO" id="GO:0008270">
    <property type="term" value="F:zinc ion binding"/>
    <property type="evidence" value="ECO:0007669"/>
    <property type="project" value="UniProtKB-KW"/>
</dbReference>
<dbReference type="InterPro" id="IPR012337">
    <property type="entry name" value="RNaseH-like_sf"/>
</dbReference>
<feature type="compositionally biased region" description="Basic and acidic residues" evidence="12">
    <location>
        <begin position="124"/>
        <end position="143"/>
    </location>
</feature>
<dbReference type="CDD" id="cd09274">
    <property type="entry name" value="RNase_HI_RT_Ty3"/>
    <property type="match status" value="1"/>
</dbReference>
<reference evidence="16 17" key="1">
    <citation type="journal article" date="2019" name="Sci. Rep.">
        <title>Orb-weaving spider Araneus ventricosus genome elucidates the spidroin gene catalogue.</title>
        <authorList>
            <person name="Kono N."/>
            <person name="Nakamura H."/>
            <person name="Ohtoshi R."/>
            <person name="Moran D.A.P."/>
            <person name="Shinohara A."/>
            <person name="Yoshida Y."/>
            <person name="Fujiwara M."/>
            <person name="Mori M."/>
            <person name="Tomita M."/>
            <person name="Arakawa K."/>
        </authorList>
    </citation>
    <scope>NUCLEOTIDE SEQUENCE [LARGE SCALE GENOMIC DNA]</scope>
</reference>
<evidence type="ECO:0000256" key="10">
    <source>
        <dbReference type="ARBA" id="ARBA00023268"/>
    </source>
</evidence>
<keyword evidence="9" id="KW-0238">DNA-binding</keyword>
<feature type="domain" description="CCHC-type" evidence="13">
    <location>
        <begin position="412"/>
        <end position="425"/>
    </location>
</feature>
<dbReference type="SUPFAM" id="SSF53098">
    <property type="entry name" value="Ribonuclease H-like"/>
    <property type="match status" value="1"/>
</dbReference>
<dbReference type="GO" id="GO:0015074">
    <property type="term" value="P:DNA integration"/>
    <property type="evidence" value="ECO:0007669"/>
    <property type="project" value="InterPro"/>
</dbReference>
<accession>A0A4Y2AX92</accession>
<keyword evidence="5" id="KW-0540">Nuclease</keyword>
<proteinExistence type="predicted"/>
<dbReference type="GO" id="GO:0003677">
    <property type="term" value="F:DNA binding"/>
    <property type="evidence" value="ECO:0007669"/>
    <property type="project" value="UniProtKB-KW"/>
</dbReference>
<keyword evidence="2" id="KW-0645">Protease</keyword>
<dbReference type="Gene3D" id="3.10.10.10">
    <property type="entry name" value="HIV Type 1 Reverse Transcriptase, subunit A, domain 1"/>
    <property type="match status" value="1"/>
</dbReference>
<dbReference type="CDD" id="cd00303">
    <property type="entry name" value="retropepsin_like"/>
    <property type="match status" value="1"/>
</dbReference>
<dbReference type="CDD" id="cd01647">
    <property type="entry name" value="RT_LTR"/>
    <property type="match status" value="1"/>
</dbReference>
<dbReference type="InterPro" id="IPR041577">
    <property type="entry name" value="RT_RNaseH_2"/>
</dbReference>
<evidence type="ECO:0000256" key="11">
    <source>
        <dbReference type="PROSITE-ProRule" id="PRU00047"/>
    </source>
</evidence>
<dbReference type="GO" id="GO:0042575">
    <property type="term" value="C:DNA polymerase complex"/>
    <property type="evidence" value="ECO:0007669"/>
    <property type="project" value="UniProtKB-ARBA"/>
</dbReference>
<evidence type="ECO:0000256" key="12">
    <source>
        <dbReference type="SAM" id="MobiDB-lite"/>
    </source>
</evidence>
<dbReference type="PROSITE" id="PS50878">
    <property type="entry name" value="RT_POL"/>
    <property type="match status" value="1"/>
</dbReference>
<evidence type="ECO:0000259" key="14">
    <source>
        <dbReference type="PROSITE" id="PS50878"/>
    </source>
</evidence>
<dbReference type="InterPro" id="IPR001878">
    <property type="entry name" value="Znf_CCHC"/>
</dbReference>
<evidence type="ECO:0000313" key="17">
    <source>
        <dbReference type="Proteomes" id="UP000499080"/>
    </source>
</evidence>
<feature type="domain" description="CCHC-type" evidence="13">
    <location>
        <begin position="433"/>
        <end position="449"/>
    </location>
</feature>
<dbReference type="GO" id="GO:0003964">
    <property type="term" value="F:RNA-directed DNA polymerase activity"/>
    <property type="evidence" value="ECO:0007669"/>
    <property type="project" value="UniProtKB-KW"/>
</dbReference>
<dbReference type="Pfam" id="PF00665">
    <property type="entry name" value="rve"/>
    <property type="match status" value="1"/>
</dbReference>
<keyword evidence="17" id="KW-1185">Reference proteome</keyword>
<dbReference type="InterPro" id="IPR050951">
    <property type="entry name" value="Retrovirus_Pol_polyprotein"/>
</dbReference>
<evidence type="ECO:0000259" key="13">
    <source>
        <dbReference type="PROSITE" id="PS50158"/>
    </source>
</evidence>
<dbReference type="Gene3D" id="3.30.70.270">
    <property type="match status" value="2"/>
</dbReference>
<dbReference type="SUPFAM" id="SSF50630">
    <property type="entry name" value="Acid proteases"/>
    <property type="match status" value="1"/>
</dbReference>
<evidence type="ECO:0000256" key="4">
    <source>
        <dbReference type="ARBA" id="ARBA00022695"/>
    </source>
</evidence>
<dbReference type="FunFam" id="3.10.20.370:FF:000001">
    <property type="entry name" value="Retrovirus-related Pol polyprotein from transposon 17.6-like protein"/>
    <property type="match status" value="1"/>
</dbReference>
<keyword evidence="7" id="KW-0378">Hydrolase</keyword>
<keyword evidence="7" id="KW-0255">Endonuclease</keyword>
<name>A0A4Y2AX92_ARAVE</name>
<keyword evidence="11" id="KW-0863">Zinc-finger</keyword>
<dbReference type="Gene3D" id="4.10.60.10">
    <property type="entry name" value="Zinc finger, CCHC-type"/>
    <property type="match status" value="1"/>
</dbReference>
<dbReference type="InterPro" id="IPR041588">
    <property type="entry name" value="Integrase_H2C2"/>
</dbReference>
<evidence type="ECO:0000313" key="16">
    <source>
        <dbReference type="EMBL" id="GBL84157.1"/>
    </source>
</evidence>
<dbReference type="Gene3D" id="3.30.420.10">
    <property type="entry name" value="Ribonuclease H-like superfamily/Ribonuclease H"/>
    <property type="match status" value="1"/>
</dbReference>
<evidence type="ECO:0000256" key="9">
    <source>
        <dbReference type="ARBA" id="ARBA00023125"/>
    </source>
</evidence>
<dbReference type="GO" id="GO:0006508">
    <property type="term" value="P:proteolysis"/>
    <property type="evidence" value="ECO:0007669"/>
    <property type="project" value="UniProtKB-KW"/>
</dbReference>
<dbReference type="EC" id="2.7.7.49" evidence="1"/>
<dbReference type="OrthoDB" id="8052569at2759"/>
<evidence type="ECO:0000256" key="1">
    <source>
        <dbReference type="ARBA" id="ARBA00012493"/>
    </source>
</evidence>
<keyword evidence="11" id="KW-0862">Zinc</keyword>
<dbReference type="Pfam" id="PF17919">
    <property type="entry name" value="RT_RNaseH_2"/>
    <property type="match status" value="1"/>
</dbReference>
<evidence type="ECO:0000256" key="3">
    <source>
        <dbReference type="ARBA" id="ARBA00022679"/>
    </source>
</evidence>
<dbReference type="SUPFAM" id="SSF56672">
    <property type="entry name" value="DNA/RNA polymerases"/>
    <property type="match status" value="1"/>
</dbReference>
<sequence>MTTLNDIQEISTALKNCKTEKIKILHKFLFGSLGDRSNRKRIREFIGFDFQVDSEEFKKKLGSVDELFSLNELITICNILNISFDGPKPEVSKRILSFLCNLEALAEFSRADIDESADEETGNDFEKENKKSDSLEGESSNKRDSSMQCEAQCNMQCDANKIYDMQFVDKYKSSVAQNTVINYSDIESAISKFNAESHENIANWLDHFENISQLFSLSDLQKFIFAKRSLGGTAALFVRTEPQINSWQKLKQALIDEFSFEINSAHLHELLSKRKMRDFESAPEYFLKMKELCSSGKIEDAALMHYVIKGINDRQENKTILYGCKNLFEFKEKLKVYEVIKSDYAKSKAVFDKTKARYDANPRFNSFDKLKPKQVHDDRFNSKNESANKVKSSGGFERMKYNNFESRKSKFCFNCGDPNHISRFCVHKDKGFKCFECGAFGHKASECDKTKSKPEVATLDVKFKPRLDNKVTIEDISVNSLIDTGSQATLLRKSVFDKLNMCKLYPLNLSLSGFGKCKVNPLGYFKGNIKIDDFKCNADIYVVENNVMSYDVIVGMNVLMQGETPHRLPFSEKKIVQTQVAEWLEQGIVEPCSSEYSSPVVIVRKKNGTPRVCIDYRKLNKVVVKDRFPLPLIEDILDRLQGSRVFSTIDLKNAFFHVDVNKDSRKYTSFVTHEGQYQFLKVPFGLCNSPAVFQRYINTIFRPLINDGIVLPYLDDIIILSSSFEEGIERVERVLSIASEYGLEINFNKSHFLKKRIEFLGHVVEDGKIFPSILKTKAVLNFPEPANLKQIHSFLGLTGYFRKFIPKYSTIARPLSDLLKKDRKFKFGEEERMSFNQLKLMLVEKPVLRIYNPNYETELHTDASLEGYGAILMQKSPDDKNFHPTYYMSKKTTDAEKKYSSYELEALAVIEAVKKFRVYLLGIPFKIVTDCSALEKTMQKKDLVTRVARWALLLEEFDYIIEHRSGTRMTHVDALSRSPIDIFCISFDNILPKLKSAQDSDNEVKAIKELLRISAYENYFDRNGILYKFVEGKELVVVPDSMQTEIIRNAHERGHTGVKYTEKHLQDYYYIPKLRQKVEKIISNCVHCILINQKRGKKEGLLHPLQKEDTPLHTYHIDHLGPLESTNKNYKYVLAIIDAFTKFVWIYPTKSTTSAEVIAKLEIQKAVFGSPFQIISDRGTAFTSGDFADYCAKEEIKHHAITTGLPRANGQIERINQTIISVLSKLSLENPNKWYKFTNELQQTINSTYQRSIDTTPFELLFGTKMNIGGLDKLKEMVEAEFQANFEAQREELRKHAKQQIFKIQEENRKTYNLRRREPKPYRVGDLVAIKRTQFGPHLKLKPKYFGPYSIMRAKGGNTYDVIKEGNHEGPNFTTTCAEYLKPWNTTTEL</sequence>
<keyword evidence="11" id="KW-0479">Metal-binding</keyword>
<evidence type="ECO:0000256" key="7">
    <source>
        <dbReference type="ARBA" id="ARBA00022759"/>
    </source>
</evidence>
<feature type="compositionally biased region" description="Acidic residues" evidence="12">
    <location>
        <begin position="114"/>
        <end position="123"/>
    </location>
</feature>
<dbReference type="EMBL" id="BGPR01000036">
    <property type="protein sequence ID" value="GBL84157.1"/>
    <property type="molecule type" value="Genomic_DNA"/>
</dbReference>
<gene>
    <name evidence="16" type="primary">TY3B-G_151</name>
    <name evidence="16" type="ORF">AVEN_118567_1</name>
</gene>
<dbReference type="Proteomes" id="UP000499080">
    <property type="component" value="Unassembled WGS sequence"/>
</dbReference>
<dbReference type="Gene3D" id="3.10.20.370">
    <property type="match status" value="1"/>
</dbReference>
<evidence type="ECO:0000256" key="5">
    <source>
        <dbReference type="ARBA" id="ARBA00022722"/>
    </source>
</evidence>
<organism evidence="16 17">
    <name type="scientific">Araneus ventricosus</name>
    <name type="common">Orbweaver spider</name>
    <name type="synonym">Epeira ventricosa</name>
    <dbReference type="NCBI Taxonomy" id="182803"/>
    <lineage>
        <taxon>Eukaryota</taxon>
        <taxon>Metazoa</taxon>
        <taxon>Ecdysozoa</taxon>
        <taxon>Arthropoda</taxon>
        <taxon>Chelicerata</taxon>
        <taxon>Arachnida</taxon>
        <taxon>Araneae</taxon>
        <taxon>Araneomorphae</taxon>
        <taxon>Entelegynae</taxon>
        <taxon>Araneoidea</taxon>
        <taxon>Araneidae</taxon>
        <taxon>Araneus</taxon>
    </lineage>
</organism>
<dbReference type="InterPro" id="IPR036397">
    <property type="entry name" value="RNaseH_sf"/>
</dbReference>
<dbReference type="Pfam" id="PF00078">
    <property type="entry name" value="RVT_1"/>
    <property type="match status" value="1"/>
</dbReference>
<dbReference type="GO" id="GO:0004190">
    <property type="term" value="F:aspartic-type endopeptidase activity"/>
    <property type="evidence" value="ECO:0007669"/>
    <property type="project" value="UniProtKB-KW"/>
</dbReference>
<dbReference type="InterPro" id="IPR043502">
    <property type="entry name" value="DNA/RNA_pol_sf"/>
</dbReference>
<dbReference type="InterPro" id="IPR001584">
    <property type="entry name" value="Integrase_cat-core"/>
</dbReference>
<protein>
    <recommendedName>
        <fullName evidence="1">RNA-directed DNA polymerase</fullName>
        <ecNumber evidence="1">2.7.7.49</ecNumber>
    </recommendedName>
</protein>
<dbReference type="InterPro" id="IPR043128">
    <property type="entry name" value="Rev_trsase/Diguanyl_cyclase"/>
</dbReference>
<evidence type="ECO:0000256" key="8">
    <source>
        <dbReference type="ARBA" id="ARBA00022918"/>
    </source>
</evidence>
<dbReference type="PANTHER" id="PTHR37984">
    <property type="entry name" value="PROTEIN CBG26694"/>
    <property type="match status" value="1"/>
</dbReference>
<dbReference type="FunFam" id="3.30.70.270:FF:000026">
    <property type="entry name" value="Transposon Ty3-G Gag-Pol polyprotein"/>
    <property type="match status" value="1"/>
</dbReference>
<feature type="domain" description="Reverse transcriptase" evidence="14">
    <location>
        <begin position="584"/>
        <end position="764"/>
    </location>
</feature>
<dbReference type="InterPro" id="IPR000477">
    <property type="entry name" value="RT_dom"/>
</dbReference>